<feature type="transmembrane region" description="Helical" evidence="2">
    <location>
        <begin position="571"/>
        <end position="595"/>
    </location>
</feature>
<dbReference type="OrthoDB" id="9798180at2"/>
<evidence type="ECO:0000256" key="1">
    <source>
        <dbReference type="SAM" id="MobiDB-lite"/>
    </source>
</evidence>
<proteinExistence type="predicted"/>
<protein>
    <submittedName>
        <fullName evidence="3">Cytochrome C biogenesis protein transmembrane region</fullName>
    </submittedName>
</protein>
<dbReference type="Gene3D" id="3.40.30.10">
    <property type="entry name" value="Glutaredoxin"/>
    <property type="match status" value="1"/>
</dbReference>
<dbReference type="SUPFAM" id="SSF52833">
    <property type="entry name" value="Thioredoxin-like"/>
    <property type="match status" value="1"/>
</dbReference>
<feature type="transmembrane region" description="Helical" evidence="2">
    <location>
        <begin position="607"/>
        <end position="625"/>
    </location>
</feature>
<feature type="transmembrane region" description="Helical" evidence="2">
    <location>
        <begin position="471"/>
        <end position="491"/>
    </location>
</feature>
<feature type="transmembrane region" description="Helical" evidence="2">
    <location>
        <begin position="405"/>
        <end position="428"/>
    </location>
</feature>
<dbReference type="InterPro" id="IPR036249">
    <property type="entry name" value="Thioredoxin-like_sf"/>
</dbReference>
<evidence type="ECO:0000313" key="3">
    <source>
        <dbReference type="EMBL" id="TWU11534.1"/>
    </source>
</evidence>
<organism evidence="3 4">
    <name type="scientific">Symmachiella macrocystis</name>
    <dbReference type="NCBI Taxonomy" id="2527985"/>
    <lineage>
        <taxon>Bacteria</taxon>
        <taxon>Pseudomonadati</taxon>
        <taxon>Planctomycetota</taxon>
        <taxon>Planctomycetia</taxon>
        <taxon>Planctomycetales</taxon>
        <taxon>Planctomycetaceae</taxon>
        <taxon>Symmachiella</taxon>
    </lineage>
</organism>
<evidence type="ECO:0000256" key="2">
    <source>
        <dbReference type="SAM" id="Phobius"/>
    </source>
</evidence>
<keyword evidence="4" id="KW-1185">Reference proteome</keyword>
<sequence length="631" mass="69578">MARPLHKIIVRRFVGNGSMKRYVQPTPEFPIQVSTNEAIRRRIRRYFWLIAVAATVLCAGSSDLPAQPARQLQCFPLDFFYDSGVDEAAELRAALEEFAAKRMGLRIYFRDLHENEKTQEKAAKIAKYFGVAEMKLPAIYGLNNLLAELSSKEQQQNRLERVLTLTAYVRSGCPHCMAAKEFLGKYGSRYPALKIVYREVVSDQTARDEMDSVIRRYKQQAASLPVVHYCNKLTIGFDRDETTGRQILKTLDYWSKACPGPQNRSTVDRAGRKVSASRFSSTRSSMAASVVLFGLLFADPDPPATTSSETDEDPVELPLPGEAPVPASQSDAPPIPSSDLPSVPSGDVPPVAGNDLPLPGDDAPPPFPSASDDAPLDLPIEPLDDDSVDLPFFGRVRASEVGMPAFTIFVGLVDGFNPCAMWVLLFLLSVLVHLKSRSRMFAIAGVFVLISGIAYFAFMAAWLNIFMFLGYLRGVQIALGVLAIVVGSIHVKDFFAFKKGISLSIPESAKPGIYERTRRIVTAETMWAAMAGAVVLAVLVNIVELLCTAGLPALYTNVLMMQEYPAAKNYAYLALYNVAYMFDDSLMVLIAVITLGHRKLQEKEGRWLKLVSGALILALGVVMIFKPEWLV</sequence>
<name>A0A5C6BM18_9PLAN</name>
<feature type="transmembrane region" description="Helical" evidence="2">
    <location>
        <begin position="526"/>
        <end position="551"/>
    </location>
</feature>
<keyword evidence="2" id="KW-1133">Transmembrane helix</keyword>
<evidence type="ECO:0000313" key="4">
    <source>
        <dbReference type="Proteomes" id="UP000320735"/>
    </source>
</evidence>
<feature type="region of interest" description="Disordered" evidence="1">
    <location>
        <begin position="259"/>
        <end position="279"/>
    </location>
</feature>
<keyword evidence="2" id="KW-0472">Membrane</keyword>
<dbReference type="AlphaFoldDB" id="A0A5C6BM18"/>
<reference evidence="3 4" key="1">
    <citation type="submission" date="2019-02" db="EMBL/GenBank/DDBJ databases">
        <title>Deep-cultivation of Planctomycetes and their phenomic and genomic characterization uncovers novel biology.</title>
        <authorList>
            <person name="Wiegand S."/>
            <person name="Jogler M."/>
            <person name="Boedeker C."/>
            <person name="Pinto D."/>
            <person name="Vollmers J."/>
            <person name="Rivas-Marin E."/>
            <person name="Kohn T."/>
            <person name="Peeters S.H."/>
            <person name="Heuer A."/>
            <person name="Rast P."/>
            <person name="Oberbeckmann S."/>
            <person name="Bunk B."/>
            <person name="Jeske O."/>
            <person name="Meyerdierks A."/>
            <person name="Storesund J.E."/>
            <person name="Kallscheuer N."/>
            <person name="Luecker S."/>
            <person name="Lage O.M."/>
            <person name="Pohl T."/>
            <person name="Merkel B.J."/>
            <person name="Hornburger P."/>
            <person name="Mueller R.-W."/>
            <person name="Bruemmer F."/>
            <person name="Labrenz M."/>
            <person name="Spormann A.M."/>
            <person name="Op Den Camp H."/>
            <person name="Overmann J."/>
            <person name="Amann R."/>
            <person name="Jetten M.S.M."/>
            <person name="Mascher T."/>
            <person name="Medema M.H."/>
            <person name="Devos D.P."/>
            <person name="Kaster A.-K."/>
            <person name="Ovreas L."/>
            <person name="Rohde M."/>
            <person name="Galperin M.Y."/>
            <person name="Jogler C."/>
        </authorList>
    </citation>
    <scope>NUCLEOTIDE SEQUENCE [LARGE SCALE GENOMIC DNA]</scope>
    <source>
        <strain evidence="3 4">CA54</strain>
    </source>
</reference>
<keyword evidence="2 3" id="KW-0812">Transmembrane</keyword>
<comment type="caution">
    <text evidence="3">The sequence shown here is derived from an EMBL/GenBank/DDBJ whole genome shotgun (WGS) entry which is preliminary data.</text>
</comment>
<feature type="transmembrane region" description="Helical" evidence="2">
    <location>
        <begin position="440"/>
        <end position="465"/>
    </location>
</feature>
<dbReference type="EMBL" id="SJPP01000001">
    <property type="protein sequence ID" value="TWU11534.1"/>
    <property type="molecule type" value="Genomic_DNA"/>
</dbReference>
<gene>
    <name evidence="3" type="ORF">CA54_03410</name>
</gene>
<accession>A0A5C6BM18</accession>
<dbReference type="Proteomes" id="UP000320735">
    <property type="component" value="Unassembled WGS sequence"/>
</dbReference>
<feature type="region of interest" description="Disordered" evidence="1">
    <location>
        <begin position="302"/>
        <end position="374"/>
    </location>
</feature>